<dbReference type="EMBL" id="JACGWT010000001">
    <property type="protein sequence ID" value="MBA8792502.1"/>
    <property type="molecule type" value="Genomic_DNA"/>
</dbReference>
<gene>
    <name evidence="8" type="ORF">FHX74_000096</name>
</gene>
<feature type="transmembrane region" description="Helical" evidence="6">
    <location>
        <begin position="36"/>
        <end position="59"/>
    </location>
</feature>
<reference evidence="8 9" key="1">
    <citation type="submission" date="2020-07" db="EMBL/GenBank/DDBJ databases">
        <title>Sequencing the genomes of 1000 actinobacteria strains.</title>
        <authorList>
            <person name="Klenk H.-P."/>
        </authorList>
    </citation>
    <scope>NUCLEOTIDE SEQUENCE [LARGE SCALE GENOMIC DNA]</scope>
    <source>
        <strain evidence="8 9">DSM 100723</strain>
    </source>
</reference>
<dbReference type="PANTHER" id="PTHR34187:SF2">
    <property type="entry name" value="DUF202 DOMAIN-CONTAINING PROTEIN"/>
    <property type="match status" value="1"/>
</dbReference>
<evidence type="ECO:0000256" key="6">
    <source>
        <dbReference type="SAM" id="Phobius"/>
    </source>
</evidence>
<evidence type="ECO:0000259" key="7">
    <source>
        <dbReference type="Pfam" id="PF02656"/>
    </source>
</evidence>
<comment type="subcellular location">
    <subcellularLocation>
        <location evidence="1">Cell membrane</location>
        <topology evidence="1">Multi-pass membrane protein</topology>
    </subcellularLocation>
</comment>
<name>A0A7W3INV5_9ACTN</name>
<dbReference type="RefSeq" id="WP_328823541.1">
    <property type="nucleotide sequence ID" value="NZ_JACGWT010000001.1"/>
</dbReference>
<evidence type="ECO:0000256" key="3">
    <source>
        <dbReference type="ARBA" id="ARBA00022692"/>
    </source>
</evidence>
<evidence type="ECO:0000256" key="2">
    <source>
        <dbReference type="ARBA" id="ARBA00022475"/>
    </source>
</evidence>
<proteinExistence type="predicted"/>
<dbReference type="InterPro" id="IPR003807">
    <property type="entry name" value="DUF202"/>
</dbReference>
<keyword evidence="2" id="KW-1003">Cell membrane</keyword>
<protein>
    <submittedName>
        <fullName evidence="8">Putative membrane protein</fullName>
    </submittedName>
</protein>
<evidence type="ECO:0000256" key="1">
    <source>
        <dbReference type="ARBA" id="ARBA00004651"/>
    </source>
</evidence>
<feature type="domain" description="DUF202" evidence="7">
    <location>
        <begin position="27"/>
        <end position="95"/>
    </location>
</feature>
<feature type="transmembrane region" description="Helical" evidence="6">
    <location>
        <begin position="107"/>
        <end position="126"/>
    </location>
</feature>
<comment type="caution">
    <text evidence="8">The sequence shown here is derived from an EMBL/GenBank/DDBJ whole genome shotgun (WGS) entry which is preliminary data.</text>
</comment>
<evidence type="ECO:0000313" key="9">
    <source>
        <dbReference type="Proteomes" id="UP000523079"/>
    </source>
</evidence>
<dbReference type="Proteomes" id="UP000523079">
    <property type="component" value="Unassembled WGS sequence"/>
</dbReference>
<dbReference type="GO" id="GO:0005886">
    <property type="term" value="C:plasma membrane"/>
    <property type="evidence" value="ECO:0007669"/>
    <property type="project" value="UniProtKB-SubCell"/>
</dbReference>
<evidence type="ECO:0000256" key="4">
    <source>
        <dbReference type="ARBA" id="ARBA00022989"/>
    </source>
</evidence>
<keyword evidence="5 6" id="KW-0472">Membrane</keyword>
<feature type="transmembrane region" description="Helical" evidence="6">
    <location>
        <begin position="65"/>
        <end position="87"/>
    </location>
</feature>
<evidence type="ECO:0000256" key="5">
    <source>
        <dbReference type="ARBA" id="ARBA00023136"/>
    </source>
</evidence>
<dbReference type="InterPro" id="IPR052053">
    <property type="entry name" value="IM_YidH-like"/>
</dbReference>
<keyword evidence="9" id="KW-1185">Reference proteome</keyword>
<dbReference type="AlphaFoldDB" id="A0A7W3INV5"/>
<evidence type="ECO:0000313" key="8">
    <source>
        <dbReference type="EMBL" id="MBA8792502.1"/>
    </source>
</evidence>
<keyword evidence="3 6" id="KW-0812">Transmembrane</keyword>
<accession>A0A7W3INV5</accession>
<sequence>MTDADLPPRDRRWPRSVFAVGREPDARFTFANERTFLAWVRTALAFVAGGVALTAYAQLTGRPSAAALVGSLLLIACGVVSAVGSFVTWMRYERALRLGRPLPSSKLIPALTAVLVVFAVVATLLAL</sequence>
<organism evidence="8 9">
    <name type="scientific">Microlunatus kandeliicorticis</name>
    <dbReference type="NCBI Taxonomy" id="1759536"/>
    <lineage>
        <taxon>Bacteria</taxon>
        <taxon>Bacillati</taxon>
        <taxon>Actinomycetota</taxon>
        <taxon>Actinomycetes</taxon>
        <taxon>Propionibacteriales</taxon>
        <taxon>Propionibacteriaceae</taxon>
        <taxon>Microlunatus</taxon>
    </lineage>
</organism>
<dbReference type="PANTHER" id="PTHR34187">
    <property type="entry name" value="FGR18P"/>
    <property type="match status" value="1"/>
</dbReference>
<keyword evidence="4 6" id="KW-1133">Transmembrane helix</keyword>
<dbReference type="Pfam" id="PF02656">
    <property type="entry name" value="DUF202"/>
    <property type="match status" value="1"/>
</dbReference>